<protein>
    <submittedName>
        <fullName evidence="3">Glycosyl hydrolase family 18</fullName>
    </submittedName>
</protein>
<feature type="region of interest" description="Disordered" evidence="1">
    <location>
        <begin position="121"/>
        <end position="141"/>
    </location>
</feature>
<evidence type="ECO:0000313" key="3">
    <source>
        <dbReference type="EMBL" id="OBR04523.1"/>
    </source>
</evidence>
<dbReference type="RefSeq" id="XP_018153041.1">
    <property type="nucleotide sequence ID" value="XM_018306200.1"/>
</dbReference>
<evidence type="ECO:0000313" key="2">
    <source>
        <dbReference type="EMBL" id="CCF35925.1"/>
    </source>
</evidence>
<reference evidence="5" key="4">
    <citation type="journal article" date="2017" name="BMC Genomics">
        <title>Gapless genome assembly of Colletotrichum higginsianum reveals chromosome structure and association of transposable elements with secondary metabolite gene clusters.</title>
        <authorList>
            <person name="Dallery J.-F."/>
            <person name="Lapalu N."/>
            <person name="Zampounis A."/>
            <person name="Pigne S."/>
            <person name="Luyten I."/>
            <person name="Amselem J."/>
            <person name="Wittenberg A.H.J."/>
            <person name="Zhou S."/>
            <person name="de Queiroz M.V."/>
            <person name="Robin G.P."/>
            <person name="Auger A."/>
            <person name="Hainaut M."/>
            <person name="Henrissat B."/>
            <person name="Kim K.-T."/>
            <person name="Lee Y.-H."/>
            <person name="Lespinet O."/>
            <person name="Schwartz D.C."/>
            <person name="Thon M.R."/>
            <person name="O'Connell R.J."/>
        </authorList>
    </citation>
    <scope>NUCLEOTIDE SEQUENCE [LARGE SCALE GENOMIC DNA]</scope>
    <source>
        <strain evidence="5">IMI 349063</strain>
    </source>
</reference>
<proteinExistence type="predicted"/>
<gene>
    <name evidence="2" type="ORF">CH063_01398</name>
    <name evidence="3" type="ORF">CH63R_11226</name>
</gene>
<dbReference type="AlphaFoldDB" id="H1V6S3"/>
<reference evidence="2" key="1">
    <citation type="submission" date="2011-12" db="EMBL/GenBank/DDBJ databases">
        <title>The genome sequence of Colletotrichum higginsianum IMI 34906.</title>
        <authorList>
            <person name="Ma L.-J."/>
            <person name="O'Connell R."/>
            <person name="van Themaat E.V.L."/>
            <person name="Stueber K."/>
            <person name="Young S.K."/>
            <person name="Zeng Q."/>
            <person name="Gargeya S."/>
            <person name="Fitzgerald M."/>
            <person name="Haas B."/>
            <person name="Abouelleil A."/>
            <person name="Alvarado L."/>
            <person name="Arachchi H.M."/>
            <person name="Berlin A."/>
            <person name="Chapman S.B."/>
            <person name="Gearin G."/>
            <person name="Goldberg J."/>
            <person name="Griggs A."/>
            <person name="Gujja S."/>
            <person name="Hansen M."/>
            <person name="Heiman D."/>
            <person name="Howarth C."/>
            <person name="Larimer J."/>
            <person name="Lui A."/>
            <person name="MacDonald P.J.P."/>
            <person name="McCowen C."/>
            <person name="Montmayeur A."/>
            <person name="Murphy C."/>
            <person name="Neiman D."/>
            <person name="Pearson M."/>
            <person name="Priest M."/>
            <person name="Roberts A."/>
            <person name="Saif S."/>
            <person name="Shea T."/>
            <person name="Sisk P."/>
            <person name="Stolte C."/>
            <person name="Sykes S."/>
            <person name="Wortman J."/>
            <person name="Nusbaum C."/>
            <person name="Birren B."/>
        </authorList>
    </citation>
    <scope>NUCLEOTIDE SEQUENCE [LARGE SCALE GENOMIC DNA]</scope>
    <source>
        <strain evidence="2">IMI 349063</strain>
    </source>
</reference>
<keyword evidence="5" id="KW-1185">Reference proteome</keyword>
<dbReference type="EMBL" id="CACQ02001757">
    <property type="protein sequence ID" value="CCF35925.1"/>
    <property type="molecule type" value="Genomic_DNA"/>
</dbReference>
<dbReference type="VEuPathDB" id="FungiDB:CH63R_11226"/>
<evidence type="ECO:0000313" key="5">
    <source>
        <dbReference type="Proteomes" id="UP000092177"/>
    </source>
</evidence>
<evidence type="ECO:0000313" key="4">
    <source>
        <dbReference type="Proteomes" id="UP000007174"/>
    </source>
</evidence>
<evidence type="ECO:0000256" key="1">
    <source>
        <dbReference type="SAM" id="MobiDB-lite"/>
    </source>
</evidence>
<dbReference type="GO" id="GO:0016787">
    <property type="term" value="F:hydrolase activity"/>
    <property type="evidence" value="ECO:0007669"/>
    <property type="project" value="UniProtKB-KW"/>
</dbReference>
<dbReference type="EMBL" id="LTAN01000008">
    <property type="protein sequence ID" value="OBR04523.1"/>
    <property type="molecule type" value="Genomic_DNA"/>
</dbReference>
<reference evidence="3" key="3">
    <citation type="submission" date="2016-02" db="EMBL/GenBank/DDBJ databases">
        <title>Resequencing and annotation of the Colletotrichum higginsianum genome.</title>
        <authorList>
            <person name="O'Connell R."/>
            <person name="Zambounis A."/>
            <person name="Thon M."/>
            <person name="Dallery J.-F."/>
        </authorList>
    </citation>
    <scope>NUCLEOTIDE SEQUENCE [LARGE SCALE GENOMIC DNA]</scope>
    <source>
        <strain evidence="3">IMI 349063</strain>
    </source>
</reference>
<dbReference type="Proteomes" id="UP000092177">
    <property type="component" value="Chromosome 8"/>
</dbReference>
<organism evidence="2 4">
    <name type="scientific">Colletotrichum higginsianum (strain IMI 349063)</name>
    <name type="common">Crucifer anthracnose fungus</name>
    <dbReference type="NCBI Taxonomy" id="759273"/>
    <lineage>
        <taxon>Eukaryota</taxon>
        <taxon>Fungi</taxon>
        <taxon>Dikarya</taxon>
        <taxon>Ascomycota</taxon>
        <taxon>Pezizomycotina</taxon>
        <taxon>Sordariomycetes</taxon>
        <taxon>Hypocreomycetidae</taxon>
        <taxon>Glomerellales</taxon>
        <taxon>Glomerellaceae</taxon>
        <taxon>Colletotrichum</taxon>
        <taxon>Colletotrichum destructivum species complex</taxon>
    </lineage>
</organism>
<dbReference type="Proteomes" id="UP000007174">
    <property type="component" value="Unassembled WGS sequence"/>
</dbReference>
<accession>H1V6S3</accession>
<dbReference type="HOGENOM" id="CLU_1825154_0_0_1"/>
<dbReference type="KEGG" id="chig:CH63R_11226"/>
<dbReference type="GeneID" id="28870307"/>
<keyword evidence="3" id="KW-0378">Hydrolase</keyword>
<sequence>MVKVKTRWTLVREDRTNNIGLWTLCYVRDAFQTGNYESSARPAELKVSFGGTDYSISAWDYMPDGSVGIYHTSIPVLGAGGAWHAQFVRGRSVAIDYSVPQAISGSCPSGVVNWNSWVGSASASGSVSGKPPRDLSEQTYI</sequence>
<feature type="compositionally biased region" description="Basic and acidic residues" evidence="1">
    <location>
        <begin position="131"/>
        <end position="141"/>
    </location>
</feature>
<reference evidence="4" key="2">
    <citation type="journal article" date="2012" name="Nat. Genet.">
        <title>Lifestyle transitions in plant pathogenic Colletotrichum fungi deciphered by genome and transcriptome analyses.</title>
        <authorList>
            <person name="O'Connell R.J."/>
            <person name="Thon M.R."/>
            <person name="Hacquard S."/>
            <person name="Amyotte S.G."/>
            <person name="Kleemann J."/>
            <person name="Torres M.F."/>
            <person name="Damm U."/>
            <person name="Buiate E.A."/>
            <person name="Epstein L."/>
            <person name="Alkan N."/>
            <person name="Altmueller J."/>
            <person name="Alvarado-Balderrama L."/>
            <person name="Bauser C.A."/>
            <person name="Becker C."/>
            <person name="Birren B.W."/>
            <person name="Chen Z."/>
            <person name="Choi J."/>
            <person name="Crouch J.A."/>
            <person name="Duvick J.P."/>
            <person name="Farman M.A."/>
            <person name="Gan P."/>
            <person name="Heiman D."/>
            <person name="Henrissat B."/>
            <person name="Howard R.J."/>
            <person name="Kabbage M."/>
            <person name="Koch C."/>
            <person name="Kracher B."/>
            <person name="Kubo Y."/>
            <person name="Law A.D."/>
            <person name="Lebrun M.-H."/>
            <person name="Lee Y.-H."/>
            <person name="Miyara I."/>
            <person name="Moore N."/>
            <person name="Neumann U."/>
            <person name="Nordstroem K."/>
            <person name="Panaccione D.G."/>
            <person name="Panstruga R."/>
            <person name="Place M."/>
            <person name="Proctor R.H."/>
            <person name="Prusky D."/>
            <person name="Rech G."/>
            <person name="Reinhardt R."/>
            <person name="Rollins J.A."/>
            <person name="Rounsley S."/>
            <person name="Schardl C.L."/>
            <person name="Schwartz D.C."/>
            <person name="Shenoy N."/>
            <person name="Shirasu K."/>
            <person name="Sikhakolli U.R."/>
            <person name="Stueber K."/>
            <person name="Sukno S.A."/>
            <person name="Sweigard J.A."/>
            <person name="Takano Y."/>
            <person name="Takahara H."/>
            <person name="Trail F."/>
            <person name="van der Does H.C."/>
            <person name="Voll L.M."/>
            <person name="Will I."/>
            <person name="Young S."/>
            <person name="Zeng Q."/>
            <person name="Zhang J."/>
            <person name="Zhou S."/>
            <person name="Dickman M.B."/>
            <person name="Schulze-Lefert P."/>
            <person name="Ver Loren van Themaat E."/>
            <person name="Ma L.-J."/>
            <person name="Vaillancourt L.J."/>
        </authorList>
    </citation>
    <scope>NUCLEOTIDE SEQUENCE [LARGE SCALE GENOMIC DNA]</scope>
    <source>
        <strain evidence="4">IMI 349063</strain>
    </source>
</reference>
<name>H1V6S3_COLHI</name>